<evidence type="ECO:0000313" key="12">
    <source>
        <dbReference type="Proteomes" id="UP000093044"/>
    </source>
</evidence>
<dbReference type="CDD" id="cd00405">
    <property type="entry name" value="PRAI"/>
    <property type="match status" value="1"/>
</dbReference>
<dbReference type="InterPro" id="IPR013785">
    <property type="entry name" value="Aldolase_TIM"/>
</dbReference>
<proteinExistence type="inferred from homology"/>
<dbReference type="STRING" id="1197717.BED41_09135"/>
<evidence type="ECO:0000256" key="2">
    <source>
        <dbReference type="ARBA" id="ARBA00004664"/>
    </source>
</evidence>
<dbReference type="PANTHER" id="PTHR42894:SF1">
    <property type="entry name" value="N-(5'-PHOSPHORIBOSYL)ANTHRANILATE ISOMERASE"/>
    <property type="match status" value="1"/>
</dbReference>
<dbReference type="KEGG" id="cpor:BED41_09135"/>
<dbReference type="GO" id="GO:0004640">
    <property type="term" value="F:phosphoribosylanthranilate isomerase activity"/>
    <property type="evidence" value="ECO:0007669"/>
    <property type="project" value="UniProtKB-UniRule"/>
</dbReference>
<keyword evidence="6 9" id="KW-0822">Tryptophan biosynthesis</keyword>
<dbReference type="EC" id="5.3.1.24" evidence="3 9"/>
<feature type="domain" description="N-(5'phosphoribosyl) anthranilate isomerase (PRAI)" evidence="10">
    <location>
        <begin position="5"/>
        <end position="194"/>
    </location>
</feature>
<dbReference type="PANTHER" id="PTHR42894">
    <property type="entry name" value="N-(5'-PHOSPHORIBOSYL)ANTHRANILATE ISOMERASE"/>
    <property type="match status" value="1"/>
</dbReference>
<accession>A0A1B2I5J3</accession>
<evidence type="ECO:0000256" key="5">
    <source>
        <dbReference type="ARBA" id="ARBA00022605"/>
    </source>
</evidence>
<dbReference type="SUPFAM" id="SSF51366">
    <property type="entry name" value="Ribulose-phoshate binding barrel"/>
    <property type="match status" value="1"/>
</dbReference>
<organism evidence="11 12">
    <name type="scientific">Cloacibacillus porcorum</name>
    <dbReference type="NCBI Taxonomy" id="1197717"/>
    <lineage>
        <taxon>Bacteria</taxon>
        <taxon>Thermotogati</taxon>
        <taxon>Synergistota</taxon>
        <taxon>Synergistia</taxon>
        <taxon>Synergistales</taxon>
        <taxon>Synergistaceae</taxon>
        <taxon>Cloacibacillus</taxon>
    </lineage>
</organism>
<dbReference type="Pfam" id="PF00697">
    <property type="entry name" value="PRAI"/>
    <property type="match status" value="1"/>
</dbReference>
<protein>
    <recommendedName>
        <fullName evidence="4 9">N-(5'-phosphoribosyl)anthranilate isomerase</fullName>
        <shortName evidence="9">PRAI</shortName>
        <ecNumber evidence="3 9">5.3.1.24</ecNumber>
    </recommendedName>
</protein>
<dbReference type="EMBL" id="CP016757">
    <property type="protein sequence ID" value="ANZ45217.1"/>
    <property type="molecule type" value="Genomic_DNA"/>
</dbReference>
<comment type="catalytic activity">
    <reaction evidence="1 9">
        <text>N-(5-phospho-beta-D-ribosyl)anthranilate = 1-(2-carboxyphenylamino)-1-deoxy-D-ribulose 5-phosphate</text>
        <dbReference type="Rhea" id="RHEA:21540"/>
        <dbReference type="ChEBI" id="CHEBI:18277"/>
        <dbReference type="ChEBI" id="CHEBI:58613"/>
        <dbReference type="EC" id="5.3.1.24"/>
    </reaction>
</comment>
<keyword evidence="12" id="KW-1185">Reference proteome</keyword>
<evidence type="ECO:0000256" key="7">
    <source>
        <dbReference type="ARBA" id="ARBA00023141"/>
    </source>
</evidence>
<dbReference type="InterPro" id="IPR001240">
    <property type="entry name" value="PRAI_dom"/>
</dbReference>
<name>A0A1B2I5J3_9BACT</name>
<comment type="pathway">
    <text evidence="2 9">Amino-acid biosynthesis; L-tryptophan biosynthesis; L-tryptophan from chorismate: step 3/5.</text>
</comment>
<dbReference type="HAMAP" id="MF_00135">
    <property type="entry name" value="PRAI"/>
    <property type="match status" value="1"/>
</dbReference>
<keyword evidence="8 9" id="KW-0413">Isomerase</keyword>
<evidence type="ECO:0000256" key="9">
    <source>
        <dbReference type="HAMAP-Rule" id="MF_00135"/>
    </source>
</evidence>
<dbReference type="OrthoDB" id="9786954at2"/>
<dbReference type="AlphaFoldDB" id="A0A1B2I5J3"/>
<evidence type="ECO:0000256" key="8">
    <source>
        <dbReference type="ARBA" id="ARBA00023235"/>
    </source>
</evidence>
<keyword evidence="7 9" id="KW-0057">Aromatic amino acid biosynthesis</keyword>
<keyword evidence="5 9" id="KW-0028">Amino-acid biosynthesis</keyword>
<dbReference type="InterPro" id="IPR011060">
    <property type="entry name" value="RibuloseP-bd_barrel"/>
</dbReference>
<evidence type="ECO:0000256" key="1">
    <source>
        <dbReference type="ARBA" id="ARBA00001164"/>
    </source>
</evidence>
<evidence type="ECO:0000256" key="4">
    <source>
        <dbReference type="ARBA" id="ARBA00022272"/>
    </source>
</evidence>
<dbReference type="GO" id="GO:0000162">
    <property type="term" value="P:L-tryptophan biosynthetic process"/>
    <property type="evidence" value="ECO:0007669"/>
    <property type="project" value="UniProtKB-UniRule"/>
</dbReference>
<dbReference type="RefSeq" id="WP_066745087.1">
    <property type="nucleotide sequence ID" value="NZ_CP016757.1"/>
</dbReference>
<gene>
    <name evidence="9" type="primary">trpF</name>
    <name evidence="11" type="ORF">BED41_09135</name>
</gene>
<evidence type="ECO:0000256" key="6">
    <source>
        <dbReference type="ARBA" id="ARBA00022822"/>
    </source>
</evidence>
<dbReference type="Gene3D" id="3.20.20.70">
    <property type="entry name" value="Aldolase class I"/>
    <property type="match status" value="1"/>
</dbReference>
<dbReference type="Proteomes" id="UP000093044">
    <property type="component" value="Chromosome"/>
</dbReference>
<evidence type="ECO:0000256" key="3">
    <source>
        <dbReference type="ARBA" id="ARBA00012572"/>
    </source>
</evidence>
<evidence type="ECO:0000313" key="11">
    <source>
        <dbReference type="EMBL" id="ANZ45217.1"/>
    </source>
</evidence>
<dbReference type="InterPro" id="IPR044643">
    <property type="entry name" value="TrpF_fam"/>
</dbReference>
<dbReference type="GeneID" id="83058011"/>
<sequence length="201" mass="21827">MTRIKICGLTRPCDVDYVNRYVPDYCGFVINVPRSRRNVTPQRARELAARLNPGIVPVGVFVDESQSAVARLLNEGVIAAAQLHGAEDASYIKELRRLTAGTLIQAFRVASPADAERAAESLADYVLLDSGGGTGERFDWRLAEGFKRPFFLAGGLGAENISDALERLRPFAVDMSSGVETEGVKDPVKIEAAVAAVRRYS</sequence>
<evidence type="ECO:0000259" key="10">
    <source>
        <dbReference type="Pfam" id="PF00697"/>
    </source>
</evidence>
<reference evidence="11" key="1">
    <citation type="submission" date="2016-08" db="EMBL/GenBank/DDBJ databases">
        <title>Complete genome of Cloacibacillus porcorum.</title>
        <authorList>
            <person name="Looft T."/>
            <person name="Bayles D.O."/>
            <person name="Alt D.P."/>
        </authorList>
    </citation>
    <scope>NUCLEOTIDE SEQUENCE [LARGE SCALE GENOMIC DNA]</scope>
    <source>
        <strain evidence="11">CL-84</strain>
    </source>
</reference>
<comment type="similarity">
    <text evidence="9">Belongs to the TrpF family.</text>
</comment>
<dbReference type="UniPathway" id="UPA00035">
    <property type="reaction ID" value="UER00042"/>
</dbReference>